<dbReference type="Pfam" id="PF19295">
    <property type="entry name" value="SufBD_N"/>
    <property type="match status" value="1"/>
</dbReference>
<dbReference type="EMBL" id="VDFM01000015">
    <property type="protein sequence ID" value="MQS53311.1"/>
    <property type="molecule type" value="Genomic_DNA"/>
</dbReference>
<dbReference type="AlphaFoldDB" id="A0A5P0ZJM4"/>
<protein>
    <recommendedName>
        <fullName evidence="6">SufD family Fe-S cluster assembly protein</fullName>
    </recommendedName>
</protein>
<dbReference type="GO" id="GO:0016226">
    <property type="term" value="P:iron-sulfur cluster assembly"/>
    <property type="evidence" value="ECO:0007669"/>
    <property type="project" value="InterPro"/>
</dbReference>
<feature type="domain" description="SUF system FeS cluster assembly SufBD core" evidence="2">
    <location>
        <begin position="165"/>
        <end position="299"/>
    </location>
</feature>
<dbReference type="InterPro" id="IPR000825">
    <property type="entry name" value="SUF_FeS_clus_asmbl_SufBD_core"/>
</dbReference>
<dbReference type="InterPro" id="IPR037284">
    <property type="entry name" value="SUF_FeS_clus_asmbl_SufBD_sf"/>
</dbReference>
<organism evidence="4 5">
    <name type="scientific">Companilactobacillus mishanensis</name>
    <dbReference type="NCBI Taxonomy" id="2486008"/>
    <lineage>
        <taxon>Bacteria</taxon>
        <taxon>Bacillati</taxon>
        <taxon>Bacillota</taxon>
        <taxon>Bacilli</taxon>
        <taxon>Lactobacillales</taxon>
        <taxon>Lactobacillaceae</taxon>
        <taxon>Companilactobacillus</taxon>
    </lineage>
</organism>
<evidence type="ECO:0000259" key="2">
    <source>
        <dbReference type="Pfam" id="PF01458"/>
    </source>
</evidence>
<evidence type="ECO:0000313" key="5">
    <source>
        <dbReference type="Proteomes" id="UP000380386"/>
    </source>
</evidence>
<comment type="caution">
    <text evidence="4">The sequence shown here is derived from an EMBL/GenBank/DDBJ whole genome shotgun (WGS) entry which is preliminary data.</text>
</comment>
<name>A0A5P0ZJM4_9LACO</name>
<dbReference type="OrthoDB" id="2289478at2"/>
<dbReference type="SUPFAM" id="SSF101960">
    <property type="entry name" value="Stabilizer of iron transporter SufD"/>
    <property type="match status" value="1"/>
</dbReference>
<evidence type="ECO:0000259" key="3">
    <source>
        <dbReference type="Pfam" id="PF19295"/>
    </source>
</evidence>
<sequence length="377" mass="42458">MTVDLNEELEDFANEHGEPHWLVKRRLAALEAAKDFNNFNVDQWEYFPMKAPAKPKLTHEIVDQIEYQDYELGITQFGQSNLDTSIPDELDDEGLLLTDVFTAFRQHPRLIQNNFMSKVIPEDTDQLTSLHTAFFNNGIFLYIPKDCQLTKPIQLNVFQDSIHDQPLVHNVFIVAEEGSRAQVILNAETIGKMSNIASFMVEIIAKANSKLSFTSTNHFSQNTTLYMMQHAHISRDAKVDWNNISDNGGDNYVDTGSMLAGKNAESHINSISKQNGGSKININNEIEHRYDQNTGEIEQISFVSDVENASISTITSDKELQSSHVVTGKKNTGNSVIKIDTDLVGKYNYSSASVEEDEFSNEFKRAIQSINQGIVEN</sequence>
<evidence type="ECO:0000256" key="1">
    <source>
        <dbReference type="ARBA" id="ARBA00043967"/>
    </source>
</evidence>
<dbReference type="InterPro" id="IPR045595">
    <property type="entry name" value="SufBD_N"/>
</dbReference>
<gene>
    <name evidence="4" type="ORF">FHL02_09790</name>
</gene>
<dbReference type="Pfam" id="PF01458">
    <property type="entry name" value="SUFBD_core"/>
    <property type="match status" value="1"/>
</dbReference>
<dbReference type="PANTHER" id="PTHR30508:SF1">
    <property type="entry name" value="UPF0051 PROTEIN ABCI8, CHLOROPLASTIC-RELATED"/>
    <property type="match status" value="1"/>
</dbReference>
<feature type="domain" description="SUF system FeS cluster assembly SufBD N-terminal" evidence="3">
    <location>
        <begin position="92"/>
        <end position="155"/>
    </location>
</feature>
<proteinExistence type="inferred from homology"/>
<dbReference type="RefSeq" id="WP_153383794.1">
    <property type="nucleotide sequence ID" value="NZ_VDFM01000015.1"/>
</dbReference>
<evidence type="ECO:0008006" key="6">
    <source>
        <dbReference type="Google" id="ProtNLM"/>
    </source>
</evidence>
<dbReference type="Proteomes" id="UP000380386">
    <property type="component" value="Unassembled WGS sequence"/>
</dbReference>
<comment type="similarity">
    <text evidence="1">Belongs to the iron-sulfur cluster assembly SufBD family.</text>
</comment>
<dbReference type="InterPro" id="IPR055346">
    <property type="entry name" value="Fe-S_cluster_assembly_SufBD"/>
</dbReference>
<evidence type="ECO:0000313" key="4">
    <source>
        <dbReference type="EMBL" id="MQS53311.1"/>
    </source>
</evidence>
<reference evidence="4 5" key="1">
    <citation type="journal article" date="2019" name="Syst. Appl. Microbiol.">
        <title>Polyphasic characterization of two novel Lactobacillus spp. isolated from blown salami packages: Description of Lactobacillus halodurans sp. nov. and Lactobacillus salsicarnum sp. nov.</title>
        <authorList>
            <person name="Schuster J.A."/>
            <person name="Klingl A."/>
            <person name="Vogel R.F."/>
            <person name="Ehrmann M.A."/>
        </authorList>
    </citation>
    <scope>NUCLEOTIDE SEQUENCE [LARGE SCALE GENOMIC DNA]</scope>
    <source>
        <strain evidence="4 5">TMW 1.2118</strain>
    </source>
</reference>
<dbReference type="PANTHER" id="PTHR30508">
    <property type="entry name" value="FES CLUSTER ASSEMBLY PROTEIN SUF"/>
    <property type="match status" value="1"/>
</dbReference>
<accession>A0A5P0ZJM4</accession>